<comment type="caution">
    <text evidence="1">The sequence shown here is derived from an EMBL/GenBank/DDBJ whole genome shotgun (WGS) entry which is preliminary data.</text>
</comment>
<feature type="non-terminal residue" evidence="1">
    <location>
        <position position="1"/>
    </location>
</feature>
<name>A0A0F8ZM44_9ZZZZ</name>
<sequence length="125" mass="13383">IITDTAEYALVSVFVNQANDDIYVAYAGGTDFTTLVKVFYQLSQDGGANWDGQAAMQADAEDDMRWISAGAMKAAWGGKFQPVWFDDDDNVIFTNTDNGISIAAAVGIENKSANMGAKMIAGKLI</sequence>
<protein>
    <submittedName>
        <fullName evidence="1">Uncharacterized protein</fullName>
    </submittedName>
</protein>
<evidence type="ECO:0000313" key="1">
    <source>
        <dbReference type="EMBL" id="KKK94872.1"/>
    </source>
</evidence>
<proteinExistence type="predicted"/>
<accession>A0A0F8ZM44</accession>
<dbReference type="EMBL" id="LAZR01047158">
    <property type="protein sequence ID" value="KKK94872.1"/>
    <property type="molecule type" value="Genomic_DNA"/>
</dbReference>
<dbReference type="AlphaFoldDB" id="A0A0F8ZM44"/>
<organism evidence="1">
    <name type="scientific">marine sediment metagenome</name>
    <dbReference type="NCBI Taxonomy" id="412755"/>
    <lineage>
        <taxon>unclassified sequences</taxon>
        <taxon>metagenomes</taxon>
        <taxon>ecological metagenomes</taxon>
    </lineage>
</organism>
<gene>
    <name evidence="1" type="ORF">LCGC14_2678490</name>
</gene>
<reference evidence="1" key="1">
    <citation type="journal article" date="2015" name="Nature">
        <title>Complex archaea that bridge the gap between prokaryotes and eukaryotes.</title>
        <authorList>
            <person name="Spang A."/>
            <person name="Saw J.H."/>
            <person name="Jorgensen S.L."/>
            <person name="Zaremba-Niedzwiedzka K."/>
            <person name="Martijn J."/>
            <person name="Lind A.E."/>
            <person name="van Eijk R."/>
            <person name="Schleper C."/>
            <person name="Guy L."/>
            <person name="Ettema T.J."/>
        </authorList>
    </citation>
    <scope>NUCLEOTIDE SEQUENCE</scope>
</reference>